<reference evidence="5" key="2">
    <citation type="submission" date="2024-06" db="UniProtKB">
        <authorList>
            <consortium name="EnsemblMetazoa"/>
        </authorList>
    </citation>
    <scope>IDENTIFICATION</scope>
</reference>
<dbReference type="InterPro" id="IPR002110">
    <property type="entry name" value="Ankyrin_rpt"/>
</dbReference>
<dbReference type="RefSeq" id="XP_019857175.1">
    <property type="nucleotide sequence ID" value="XM_020001616.1"/>
</dbReference>
<keyword evidence="6" id="KW-1185">Reference proteome</keyword>
<organism evidence="5 6">
    <name type="scientific">Amphimedon queenslandica</name>
    <name type="common">Sponge</name>
    <dbReference type="NCBI Taxonomy" id="400682"/>
    <lineage>
        <taxon>Eukaryota</taxon>
        <taxon>Metazoa</taxon>
        <taxon>Porifera</taxon>
        <taxon>Demospongiae</taxon>
        <taxon>Heteroscleromorpha</taxon>
        <taxon>Haplosclerida</taxon>
        <taxon>Niphatidae</taxon>
        <taxon>Amphimedon</taxon>
    </lineage>
</organism>
<dbReference type="GeneID" id="109585503"/>
<dbReference type="KEGG" id="aqu:109585503"/>
<dbReference type="Pfam" id="PF00023">
    <property type="entry name" value="Ank"/>
    <property type="match status" value="1"/>
</dbReference>
<evidence type="ECO:0000313" key="5">
    <source>
        <dbReference type="EnsemblMetazoa" id="XP_019857175.1"/>
    </source>
</evidence>
<dbReference type="PROSITE" id="PS50088">
    <property type="entry name" value="ANK_REPEAT"/>
    <property type="match status" value="2"/>
</dbReference>
<feature type="compositionally biased region" description="Low complexity" evidence="4">
    <location>
        <begin position="222"/>
        <end position="234"/>
    </location>
</feature>
<evidence type="ECO:0000256" key="4">
    <source>
        <dbReference type="SAM" id="MobiDB-lite"/>
    </source>
</evidence>
<feature type="region of interest" description="Disordered" evidence="4">
    <location>
        <begin position="200"/>
        <end position="278"/>
    </location>
</feature>
<feature type="compositionally biased region" description="Polar residues" evidence="4">
    <location>
        <begin position="256"/>
        <end position="276"/>
    </location>
</feature>
<reference evidence="6" key="1">
    <citation type="journal article" date="2010" name="Nature">
        <title>The Amphimedon queenslandica genome and the evolution of animal complexity.</title>
        <authorList>
            <person name="Srivastava M."/>
            <person name="Simakov O."/>
            <person name="Chapman J."/>
            <person name="Fahey B."/>
            <person name="Gauthier M.E."/>
            <person name="Mitros T."/>
            <person name="Richards G.S."/>
            <person name="Conaco C."/>
            <person name="Dacre M."/>
            <person name="Hellsten U."/>
            <person name="Larroux C."/>
            <person name="Putnam N.H."/>
            <person name="Stanke M."/>
            <person name="Adamska M."/>
            <person name="Darling A."/>
            <person name="Degnan S.M."/>
            <person name="Oakley T.H."/>
            <person name="Plachetzki D.C."/>
            <person name="Zhai Y."/>
            <person name="Adamski M."/>
            <person name="Calcino A."/>
            <person name="Cummins S.F."/>
            <person name="Goodstein D.M."/>
            <person name="Harris C."/>
            <person name="Jackson D.J."/>
            <person name="Leys S.P."/>
            <person name="Shu S."/>
            <person name="Woodcroft B.J."/>
            <person name="Vervoort M."/>
            <person name="Kosik K.S."/>
            <person name="Manning G."/>
            <person name="Degnan B.M."/>
            <person name="Rokhsar D.S."/>
        </authorList>
    </citation>
    <scope>NUCLEOTIDE SEQUENCE [LARGE SCALE GENOMIC DNA]</scope>
</reference>
<evidence type="ECO:0000256" key="3">
    <source>
        <dbReference type="PROSITE-ProRule" id="PRU00023"/>
    </source>
</evidence>
<name>A0AAN0JJG5_AMPQE</name>
<dbReference type="EnsemblMetazoa" id="XM_020001616.1">
    <property type="protein sequence ID" value="XP_019857175.1"/>
    <property type="gene ID" value="LOC109585503"/>
</dbReference>
<dbReference type="SMART" id="SM00248">
    <property type="entry name" value="ANK"/>
    <property type="match status" value="5"/>
</dbReference>
<evidence type="ECO:0000256" key="1">
    <source>
        <dbReference type="ARBA" id="ARBA00022737"/>
    </source>
</evidence>
<accession>A0AAN0JJG5</accession>
<keyword evidence="1" id="KW-0677">Repeat</keyword>
<keyword evidence="2 3" id="KW-0040">ANK repeat</keyword>
<feature type="repeat" description="ANK" evidence="3">
    <location>
        <begin position="130"/>
        <end position="162"/>
    </location>
</feature>
<sequence>MKTPNALCLKVLCKHVIGNIENQTDMEGLTPLHWAVMCERHQHISTLLSCVPTTNVCAQDHKGRTPLNYAVLLFSPICIKAILESRPIAATFANFKGRTALHYACAEGSVDCVRALLACKSCDLHCQDNSGTTPLHWAAAANQPDIIQLLLRRGADRGQRDASDMTPLDHANQRNHTECIKLLKSYGLLRQSSSWSIASQFSIHPPTPPELDEHGHVPMKRPSSSTPDQQSPQDITEMNPADHCRQDRLRLPADGHSNSTQEEQSLLPTEDTQQKLATDGEETTLTAVSRTNFSASCFNWKQKLRKIFSIFSRHNVRVAPA</sequence>
<dbReference type="SUPFAM" id="SSF48403">
    <property type="entry name" value="Ankyrin repeat"/>
    <property type="match status" value="1"/>
</dbReference>
<evidence type="ECO:0000256" key="2">
    <source>
        <dbReference type="ARBA" id="ARBA00023043"/>
    </source>
</evidence>
<protein>
    <submittedName>
        <fullName evidence="5">Uncharacterized protein</fullName>
    </submittedName>
</protein>
<dbReference type="PRINTS" id="PR01415">
    <property type="entry name" value="ANKYRIN"/>
</dbReference>
<dbReference type="GO" id="GO:0005737">
    <property type="term" value="C:cytoplasm"/>
    <property type="evidence" value="ECO:0007669"/>
    <property type="project" value="TreeGrafter"/>
</dbReference>
<feature type="repeat" description="ANK" evidence="3">
    <location>
        <begin position="96"/>
        <end position="129"/>
    </location>
</feature>
<dbReference type="Gene3D" id="1.25.40.20">
    <property type="entry name" value="Ankyrin repeat-containing domain"/>
    <property type="match status" value="1"/>
</dbReference>
<feature type="compositionally biased region" description="Basic and acidic residues" evidence="4">
    <location>
        <begin position="240"/>
        <end position="253"/>
    </location>
</feature>
<evidence type="ECO:0000313" key="6">
    <source>
        <dbReference type="Proteomes" id="UP000007879"/>
    </source>
</evidence>
<dbReference type="AlphaFoldDB" id="A0AAN0JJG5"/>
<dbReference type="PANTHER" id="PTHR24198:SF188">
    <property type="entry name" value="ANKYRIN REPEAT DOMAIN 55"/>
    <property type="match status" value="1"/>
</dbReference>
<dbReference type="PANTHER" id="PTHR24198">
    <property type="entry name" value="ANKYRIN REPEAT AND PROTEIN KINASE DOMAIN-CONTAINING PROTEIN"/>
    <property type="match status" value="1"/>
</dbReference>
<proteinExistence type="predicted"/>
<dbReference type="PROSITE" id="PS50297">
    <property type="entry name" value="ANK_REP_REGION"/>
    <property type="match status" value="2"/>
</dbReference>
<dbReference type="Proteomes" id="UP000007879">
    <property type="component" value="Unassembled WGS sequence"/>
</dbReference>
<dbReference type="InterPro" id="IPR036770">
    <property type="entry name" value="Ankyrin_rpt-contain_sf"/>
</dbReference>
<dbReference type="Pfam" id="PF12796">
    <property type="entry name" value="Ank_2"/>
    <property type="match status" value="1"/>
</dbReference>